<sequence>MTNLLWPGDERAGELMTDQALLQSMVAVESAWLKALVDAGLAPAECAGVDLSQLVGEQDCDMLADAAEGGGNPVIGLVALLRERAAPAVSWWVHRGLTSQDVLDTALMLGVRTVVDHLISIVAEQVSQLSALAATHRGTPMVARTLTQHAIPTTFGAKAAGWLNGVVDAYQQLAALATPAQIGGAAGTLAATTELAALATGSDDPAEMSVRLAQTATTALGLDARMPWHTTRTPVTAVADTLVAYTDAWGRIASDVVVLARPEIGELSEPALANRGGSSTMPHKRNPVLSILIRRAAIAAPPLAATLHTAAALANDERPDGSWHAEWDTLRTLARRTVAAGSQCSELVAGLEINSHRMAENLAATDVSGEQQTIVDFVGKSSSPTYFGAVDHVVDESLARGRLILQDHS</sequence>
<dbReference type="Pfam" id="PF00206">
    <property type="entry name" value="Lyase_1"/>
    <property type="match status" value="1"/>
</dbReference>
<accession>A0ABX3T8J3</accession>
<dbReference type="Proteomes" id="UP000192374">
    <property type="component" value="Unassembled WGS sequence"/>
</dbReference>
<feature type="domain" description="Fumarate lyase N-terminal" evidence="3">
    <location>
        <begin position="74"/>
        <end position="297"/>
    </location>
</feature>
<dbReference type="EMBL" id="MVIC01000006">
    <property type="protein sequence ID" value="ORB16858.1"/>
    <property type="molecule type" value="Genomic_DNA"/>
</dbReference>
<protein>
    <submittedName>
        <fullName evidence="4">3-carboxy-cis,cis-muconate cycloisomerase</fullName>
    </submittedName>
</protein>
<dbReference type="PRINTS" id="PR00149">
    <property type="entry name" value="FUMRATELYASE"/>
</dbReference>
<comment type="caution">
    <text evidence="4">The sequence shown here is derived from an EMBL/GenBank/DDBJ whole genome shotgun (WGS) entry which is preliminary data.</text>
</comment>
<evidence type="ECO:0000256" key="1">
    <source>
        <dbReference type="ARBA" id="ARBA00023239"/>
    </source>
</evidence>
<name>A0ABX3T8J3_9MYCO</name>
<evidence type="ECO:0000256" key="2">
    <source>
        <dbReference type="ARBA" id="ARBA00034772"/>
    </source>
</evidence>
<dbReference type="SUPFAM" id="SSF48557">
    <property type="entry name" value="L-aspartase-like"/>
    <property type="match status" value="1"/>
</dbReference>
<dbReference type="Gene3D" id="1.20.200.10">
    <property type="entry name" value="Fumarase/aspartase (Central domain)"/>
    <property type="match status" value="1"/>
</dbReference>
<dbReference type="InterPro" id="IPR020557">
    <property type="entry name" value="Fumarate_lyase_CS"/>
</dbReference>
<proteinExistence type="inferred from homology"/>
<organism evidence="4 5">
    <name type="scientific">Mycobacterium noviomagense</name>
    <dbReference type="NCBI Taxonomy" id="459858"/>
    <lineage>
        <taxon>Bacteria</taxon>
        <taxon>Bacillati</taxon>
        <taxon>Actinomycetota</taxon>
        <taxon>Actinomycetes</taxon>
        <taxon>Mycobacteriales</taxon>
        <taxon>Mycobacteriaceae</taxon>
        <taxon>Mycobacterium</taxon>
    </lineage>
</organism>
<dbReference type="InterPro" id="IPR000362">
    <property type="entry name" value="Fumarate_lyase_fam"/>
</dbReference>
<evidence type="ECO:0000313" key="5">
    <source>
        <dbReference type="Proteomes" id="UP000192374"/>
    </source>
</evidence>
<dbReference type="PANTHER" id="PTHR43172:SF2">
    <property type="entry name" value="ADENYLOSUCCINATE LYASE C-TERMINAL DOMAIN-CONTAINING PROTEIN"/>
    <property type="match status" value="1"/>
</dbReference>
<dbReference type="RefSeq" id="WP_083086717.1">
    <property type="nucleotide sequence ID" value="NZ_AP022583.1"/>
</dbReference>
<dbReference type="InterPro" id="IPR008948">
    <property type="entry name" value="L-Aspartase-like"/>
</dbReference>
<evidence type="ECO:0000259" key="3">
    <source>
        <dbReference type="Pfam" id="PF00206"/>
    </source>
</evidence>
<dbReference type="InterPro" id="IPR022761">
    <property type="entry name" value="Fumarate_lyase_N"/>
</dbReference>
<evidence type="ECO:0000313" key="4">
    <source>
        <dbReference type="EMBL" id="ORB16858.1"/>
    </source>
</evidence>
<gene>
    <name evidence="4" type="ORF">BST37_06125</name>
</gene>
<dbReference type="PROSITE" id="PS00163">
    <property type="entry name" value="FUMARATE_LYASES"/>
    <property type="match status" value="1"/>
</dbReference>
<reference evidence="4 5" key="1">
    <citation type="submission" date="2017-02" db="EMBL/GenBank/DDBJ databases">
        <title>The new phylogeny of genus Mycobacterium.</title>
        <authorList>
            <person name="Tortoli E."/>
            <person name="Trovato A."/>
            <person name="Cirillo D.M."/>
        </authorList>
    </citation>
    <scope>NUCLEOTIDE SEQUENCE [LARGE SCALE GENOMIC DNA]</scope>
    <source>
        <strain evidence="4 5">DSM 45145</strain>
    </source>
</reference>
<keyword evidence="5" id="KW-1185">Reference proteome</keyword>
<comment type="similarity">
    <text evidence="2">Belongs to the class-II fumarase/aspartase family.</text>
</comment>
<dbReference type="PANTHER" id="PTHR43172">
    <property type="entry name" value="ADENYLOSUCCINATE LYASE"/>
    <property type="match status" value="1"/>
</dbReference>
<keyword evidence="1" id="KW-0456">Lyase</keyword>